<gene>
    <name evidence="2" type="primary">TRMU</name>
    <name evidence="2" type="ORF">GWK47_037743</name>
</gene>
<evidence type="ECO:0000259" key="1">
    <source>
        <dbReference type="Pfam" id="PF20258"/>
    </source>
</evidence>
<dbReference type="AlphaFoldDB" id="A0A8J4YG38"/>
<evidence type="ECO:0000313" key="3">
    <source>
        <dbReference type="Proteomes" id="UP000770661"/>
    </source>
</evidence>
<comment type="caution">
    <text evidence="2">The sequence shown here is derived from an EMBL/GenBank/DDBJ whole genome shotgun (WGS) entry which is preliminary data.</text>
</comment>
<protein>
    <submittedName>
        <fullName evidence="2">Mitochondrial tRNA-specific 2-thiouridylase 1</fullName>
    </submittedName>
</protein>
<dbReference type="PANTHER" id="PTHR11933:SF5">
    <property type="entry name" value="MITOCHONDRIAL TRNA-SPECIFIC 2-THIOURIDYLASE 1"/>
    <property type="match status" value="1"/>
</dbReference>
<reference evidence="2" key="1">
    <citation type="submission" date="2020-07" db="EMBL/GenBank/DDBJ databases">
        <title>The High-quality genome of the commercially important snow crab, Chionoecetes opilio.</title>
        <authorList>
            <person name="Jeong J.-H."/>
            <person name="Ryu S."/>
        </authorList>
    </citation>
    <scope>NUCLEOTIDE SEQUENCE</scope>
    <source>
        <strain evidence="2">MADBK_172401_WGS</strain>
        <tissue evidence="2">Digestive gland</tissue>
    </source>
</reference>
<dbReference type="InterPro" id="IPR046885">
    <property type="entry name" value="MnmA-like_C"/>
</dbReference>
<organism evidence="2 3">
    <name type="scientific">Chionoecetes opilio</name>
    <name type="common">Atlantic snow crab</name>
    <name type="synonym">Cancer opilio</name>
    <dbReference type="NCBI Taxonomy" id="41210"/>
    <lineage>
        <taxon>Eukaryota</taxon>
        <taxon>Metazoa</taxon>
        <taxon>Ecdysozoa</taxon>
        <taxon>Arthropoda</taxon>
        <taxon>Crustacea</taxon>
        <taxon>Multicrustacea</taxon>
        <taxon>Malacostraca</taxon>
        <taxon>Eumalacostraca</taxon>
        <taxon>Eucarida</taxon>
        <taxon>Decapoda</taxon>
        <taxon>Pleocyemata</taxon>
        <taxon>Brachyura</taxon>
        <taxon>Eubrachyura</taxon>
        <taxon>Majoidea</taxon>
        <taxon>Majidae</taxon>
        <taxon>Chionoecetes</taxon>
    </lineage>
</organism>
<evidence type="ECO:0000313" key="2">
    <source>
        <dbReference type="EMBL" id="KAG0725878.1"/>
    </source>
</evidence>
<feature type="domain" description="tRNA-specific 2-thiouridylase MnmA-like C-terminal" evidence="1">
    <location>
        <begin position="34"/>
        <end position="107"/>
    </location>
</feature>
<keyword evidence="3" id="KW-1185">Reference proteome</keyword>
<accession>A0A8J4YG38</accession>
<dbReference type="GO" id="GO:0005739">
    <property type="term" value="C:mitochondrion"/>
    <property type="evidence" value="ECO:0007669"/>
    <property type="project" value="TreeGrafter"/>
</dbReference>
<sequence>MFCFSCPEAPEALLRADLLLQVSGTDHPALFASTLFTEPVFWIHSPPSELYSQGQLECHFRFQNTASLTACVLTTNDANPWHRSPTQSNMVVSLAKPLRAITPGQSAFSVQRYTQRRTPGLTSGNWLTQPSEVLKCPSTTPQLG</sequence>
<proteinExistence type="predicted"/>
<dbReference type="OrthoDB" id="3685at2759"/>
<dbReference type="EMBL" id="JACEEZ010005116">
    <property type="protein sequence ID" value="KAG0725878.1"/>
    <property type="molecule type" value="Genomic_DNA"/>
</dbReference>
<dbReference type="Proteomes" id="UP000770661">
    <property type="component" value="Unassembled WGS sequence"/>
</dbReference>
<dbReference type="GO" id="GO:0002143">
    <property type="term" value="P:tRNA wobble position uridine thiolation"/>
    <property type="evidence" value="ECO:0007669"/>
    <property type="project" value="TreeGrafter"/>
</dbReference>
<dbReference type="Gene3D" id="2.40.30.10">
    <property type="entry name" value="Translation factors"/>
    <property type="match status" value="1"/>
</dbReference>
<dbReference type="PANTHER" id="PTHR11933">
    <property type="entry name" value="TRNA 5-METHYLAMINOMETHYL-2-THIOURIDYLATE -METHYLTRANSFERASE"/>
    <property type="match status" value="1"/>
</dbReference>
<name>A0A8J4YG38_CHIOP</name>
<dbReference type="Pfam" id="PF20258">
    <property type="entry name" value="tRNA_Me_trans_C"/>
    <property type="match status" value="1"/>
</dbReference>